<comment type="similarity">
    <text evidence="1">Belongs to the N(4)/N(6)-methyltransferase family.</text>
</comment>
<evidence type="ECO:0000256" key="5">
    <source>
        <dbReference type="ARBA" id="ARBA00022691"/>
    </source>
</evidence>
<feature type="domain" description="DNA methylase adenine-specific" evidence="8">
    <location>
        <begin position="86"/>
        <end position="308"/>
    </location>
</feature>
<dbReference type="InterPro" id="IPR003356">
    <property type="entry name" value="DNA_methylase_A-5"/>
</dbReference>
<name>A0A0K8J2N4_9FIRM</name>
<dbReference type="PANTHER" id="PTHR42998:SF1">
    <property type="entry name" value="TYPE I RESTRICTION ENZYME HINDI METHYLASE SUBUNIT"/>
    <property type="match status" value="1"/>
</dbReference>
<keyword evidence="4" id="KW-0808">Transferase</keyword>
<keyword evidence="6" id="KW-0680">Restriction system</keyword>
<dbReference type="Gene3D" id="3.40.50.150">
    <property type="entry name" value="Vaccinia Virus protein VP39"/>
    <property type="match status" value="1"/>
</dbReference>
<evidence type="ECO:0000256" key="2">
    <source>
        <dbReference type="ARBA" id="ARBA00011900"/>
    </source>
</evidence>
<dbReference type="PRINTS" id="PR00507">
    <property type="entry name" value="N12N6MTFRASE"/>
</dbReference>
<reference evidence="11" key="1">
    <citation type="submission" date="2015-09" db="EMBL/GenBank/DDBJ databases">
        <authorList>
            <person name="Wibberg D."/>
        </authorList>
    </citation>
    <scope>NUCLEOTIDE SEQUENCE [LARGE SCALE GENOMIC DNA]</scope>
    <source>
        <strain evidence="11">SD1D</strain>
    </source>
</reference>
<evidence type="ECO:0000256" key="3">
    <source>
        <dbReference type="ARBA" id="ARBA00022603"/>
    </source>
</evidence>
<dbReference type="Pfam" id="PF12161">
    <property type="entry name" value="HsdM_N"/>
    <property type="match status" value="1"/>
</dbReference>
<sequence length="324" mass="36013">MISWKWIPNGISIYYCLPEKARYDYLLNLPDDADCGKAVNEAMELIEAESTQLKGILPKTYTSFRNDLLKELLRIFNNSALNEINDDILGRIYEYFLNKFASAIASDDGVFFTPKSLVKMIVNIIEPTQGIVLDPACGSGGMFVSSSDFVNSEGINANSAMTFYGQEKVEFNAKLCIMNMAVHGLNAKIKSGDEANSFYHDAHNLEGRCDYVMANPPFNVDKVKAESTQNAGRLPFGLPGVNQKKEVSNANYLWISYFYAYLNDTGRAGFVMAASATDSGNKDREIRKQLIQTGHVDCLMSVANQFYHGLLGKMEEIMLGIGQD</sequence>
<organism evidence="10 11">
    <name type="scientific">Herbinix luporum</name>
    <dbReference type="NCBI Taxonomy" id="1679721"/>
    <lineage>
        <taxon>Bacteria</taxon>
        <taxon>Bacillati</taxon>
        <taxon>Bacillota</taxon>
        <taxon>Clostridia</taxon>
        <taxon>Lachnospirales</taxon>
        <taxon>Lachnospiraceae</taxon>
        <taxon>Herbinix</taxon>
    </lineage>
</organism>
<evidence type="ECO:0000256" key="1">
    <source>
        <dbReference type="ARBA" id="ARBA00006594"/>
    </source>
</evidence>
<evidence type="ECO:0000256" key="6">
    <source>
        <dbReference type="ARBA" id="ARBA00022747"/>
    </source>
</evidence>
<dbReference type="GO" id="GO:0032259">
    <property type="term" value="P:methylation"/>
    <property type="evidence" value="ECO:0007669"/>
    <property type="project" value="UniProtKB-KW"/>
</dbReference>
<dbReference type="Pfam" id="PF02384">
    <property type="entry name" value="N6_Mtase"/>
    <property type="match status" value="1"/>
</dbReference>
<evidence type="ECO:0000313" key="11">
    <source>
        <dbReference type="Proteomes" id="UP000196053"/>
    </source>
</evidence>
<comment type="catalytic activity">
    <reaction evidence="7">
        <text>a 2'-deoxyadenosine in DNA + S-adenosyl-L-methionine = an N(6)-methyl-2'-deoxyadenosine in DNA + S-adenosyl-L-homocysteine + H(+)</text>
        <dbReference type="Rhea" id="RHEA:15197"/>
        <dbReference type="Rhea" id="RHEA-COMP:12418"/>
        <dbReference type="Rhea" id="RHEA-COMP:12419"/>
        <dbReference type="ChEBI" id="CHEBI:15378"/>
        <dbReference type="ChEBI" id="CHEBI:57856"/>
        <dbReference type="ChEBI" id="CHEBI:59789"/>
        <dbReference type="ChEBI" id="CHEBI:90615"/>
        <dbReference type="ChEBI" id="CHEBI:90616"/>
        <dbReference type="EC" id="2.1.1.72"/>
    </reaction>
</comment>
<dbReference type="EC" id="2.1.1.72" evidence="2"/>
<evidence type="ECO:0000259" key="9">
    <source>
        <dbReference type="Pfam" id="PF12161"/>
    </source>
</evidence>
<dbReference type="SUPFAM" id="SSF53335">
    <property type="entry name" value="S-adenosyl-L-methionine-dependent methyltransferases"/>
    <property type="match status" value="1"/>
</dbReference>
<keyword evidence="5" id="KW-0949">S-adenosyl-L-methionine</keyword>
<dbReference type="EMBL" id="LN879430">
    <property type="protein sequence ID" value="CUH91767.1"/>
    <property type="molecule type" value="Genomic_DNA"/>
</dbReference>
<keyword evidence="3" id="KW-0489">Methyltransferase</keyword>
<dbReference type="PANTHER" id="PTHR42998">
    <property type="entry name" value="TYPE I RESTRICTION ENZYME HINDVIIP M PROTEIN-RELATED"/>
    <property type="match status" value="1"/>
</dbReference>
<dbReference type="Proteomes" id="UP000196053">
    <property type="component" value="Chromosome I"/>
</dbReference>
<dbReference type="InterPro" id="IPR038333">
    <property type="entry name" value="T1MK-like_N_sf"/>
</dbReference>
<gene>
    <name evidence="10" type="ORF">SD1D_0214</name>
</gene>
<evidence type="ECO:0000256" key="7">
    <source>
        <dbReference type="ARBA" id="ARBA00047942"/>
    </source>
</evidence>
<evidence type="ECO:0000259" key="8">
    <source>
        <dbReference type="Pfam" id="PF02384"/>
    </source>
</evidence>
<dbReference type="KEGG" id="hsd:SD1D_0214"/>
<dbReference type="AlphaFoldDB" id="A0A0K8J2N4"/>
<accession>A0A0K8J2N4</accession>
<dbReference type="RefSeq" id="WP_242955230.1">
    <property type="nucleotide sequence ID" value="NZ_LN879430.1"/>
</dbReference>
<protein>
    <recommendedName>
        <fullName evidence="2">site-specific DNA-methyltransferase (adenine-specific)</fullName>
        <ecNumber evidence="2">2.1.1.72</ecNumber>
    </recommendedName>
</protein>
<evidence type="ECO:0000256" key="4">
    <source>
        <dbReference type="ARBA" id="ARBA00022679"/>
    </source>
</evidence>
<dbReference type="InterPro" id="IPR022749">
    <property type="entry name" value="D12N6_MeTrfase_N"/>
</dbReference>
<dbReference type="Gene3D" id="1.20.1260.30">
    <property type="match status" value="1"/>
</dbReference>
<evidence type="ECO:0000313" key="10">
    <source>
        <dbReference type="EMBL" id="CUH91767.1"/>
    </source>
</evidence>
<keyword evidence="11" id="KW-1185">Reference proteome</keyword>
<dbReference type="GO" id="GO:0008170">
    <property type="term" value="F:N-methyltransferase activity"/>
    <property type="evidence" value="ECO:0007669"/>
    <property type="project" value="InterPro"/>
</dbReference>
<dbReference type="GO" id="GO:0009007">
    <property type="term" value="F:site-specific DNA-methyltransferase (adenine-specific) activity"/>
    <property type="evidence" value="ECO:0007669"/>
    <property type="project" value="UniProtKB-EC"/>
</dbReference>
<dbReference type="InterPro" id="IPR052916">
    <property type="entry name" value="Type-I_RE_MTase_Subunit"/>
</dbReference>
<feature type="domain" description="N6 adenine-specific DNA methyltransferase N-terminal" evidence="9">
    <location>
        <begin position="14"/>
        <end position="76"/>
    </location>
</feature>
<dbReference type="REBASE" id="127445">
    <property type="entry name" value="M.HspSDIDORF214P"/>
</dbReference>
<dbReference type="InterPro" id="IPR029063">
    <property type="entry name" value="SAM-dependent_MTases_sf"/>
</dbReference>
<dbReference type="GO" id="GO:0009307">
    <property type="term" value="P:DNA restriction-modification system"/>
    <property type="evidence" value="ECO:0007669"/>
    <property type="project" value="UniProtKB-KW"/>
</dbReference>
<proteinExistence type="inferred from homology"/>
<dbReference type="GO" id="GO:0003677">
    <property type="term" value="F:DNA binding"/>
    <property type="evidence" value="ECO:0007669"/>
    <property type="project" value="InterPro"/>
</dbReference>